<proteinExistence type="predicted"/>
<keyword evidence="1" id="KW-1133">Transmembrane helix</keyword>
<dbReference type="InterPro" id="IPR002823">
    <property type="entry name" value="DUF112_TM"/>
</dbReference>
<dbReference type="Proteomes" id="UP000298781">
    <property type="component" value="Chromosome"/>
</dbReference>
<evidence type="ECO:0000313" key="3">
    <source>
        <dbReference type="EMBL" id="QCI65783.1"/>
    </source>
</evidence>
<dbReference type="EMBL" id="CP039690">
    <property type="protein sequence ID" value="QCI65783.1"/>
    <property type="molecule type" value="Genomic_DNA"/>
</dbReference>
<keyword evidence="1" id="KW-0812">Transmembrane</keyword>
<dbReference type="KEGG" id="pstg:E8M01_17135"/>
<organism evidence="3 4">
    <name type="scientific">Phreatobacter stygius</name>
    <dbReference type="NCBI Taxonomy" id="1940610"/>
    <lineage>
        <taxon>Bacteria</taxon>
        <taxon>Pseudomonadati</taxon>
        <taxon>Pseudomonadota</taxon>
        <taxon>Alphaproteobacteria</taxon>
        <taxon>Hyphomicrobiales</taxon>
        <taxon>Phreatobacteraceae</taxon>
        <taxon>Phreatobacter</taxon>
    </lineage>
</organism>
<evidence type="ECO:0000256" key="1">
    <source>
        <dbReference type="SAM" id="Phobius"/>
    </source>
</evidence>
<protein>
    <submittedName>
        <fullName evidence="3">Tripartite tricarboxylate transporter permease</fullName>
    </submittedName>
</protein>
<feature type="transmembrane region" description="Helical" evidence="1">
    <location>
        <begin position="374"/>
        <end position="401"/>
    </location>
</feature>
<feature type="transmembrane region" description="Helical" evidence="1">
    <location>
        <begin position="408"/>
        <end position="426"/>
    </location>
</feature>
<keyword evidence="1" id="KW-0472">Membrane</keyword>
<accession>A0A4D7B434</accession>
<feature type="transmembrane region" description="Helical" evidence="1">
    <location>
        <begin position="483"/>
        <end position="509"/>
    </location>
</feature>
<dbReference type="PANTHER" id="PTHR35342">
    <property type="entry name" value="TRICARBOXYLIC TRANSPORT PROTEIN"/>
    <property type="match status" value="1"/>
</dbReference>
<feature type="transmembrane region" description="Helical" evidence="1">
    <location>
        <begin position="128"/>
        <end position="153"/>
    </location>
</feature>
<dbReference type="PANTHER" id="PTHR35342:SF5">
    <property type="entry name" value="TRICARBOXYLIC TRANSPORT PROTEIN"/>
    <property type="match status" value="1"/>
</dbReference>
<name>A0A4D7B434_9HYPH</name>
<feature type="transmembrane region" description="Helical" evidence="1">
    <location>
        <begin position="65"/>
        <end position="89"/>
    </location>
</feature>
<feature type="transmembrane region" description="Helical" evidence="1">
    <location>
        <begin position="438"/>
        <end position="462"/>
    </location>
</feature>
<reference evidence="3 4" key="1">
    <citation type="submission" date="2019-04" db="EMBL/GenBank/DDBJ databases">
        <title>Phreatobacter aquaticus sp. nov.</title>
        <authorList>
            <person name="Choi A."/>
        </authorList>
    </citation>
    <scope>NUCLEOTIDE SEQUENCE [LARGE SCALE GENOMIC DNA]</scope>
    <source>
        <strain evidence="3 4">KCTC 52518</strain>
    </source>
</reference>
<feature type="transmembrane region" description="Helical" evidence="1">
    <location>
        <begin position="338"/>
        <end position="362"/>
    </location>
</feature>
<dbReference type="Pfam" id="PF01970">
    <property type="entry name" value="TctA"/>
    <property type="match status" value="1"/>
</dbReference>
<gene>
    <name evidence="3" type="ORF">E8M01_17135</name>
</gene>
<evidence type="ECO:0000313" key="4">
    <source>
        <dbReference type="Proteomes" id="UP000298781"/>
    </source>
</evidence>
<sequence length="522" mass="55880">MDMFANLWLGFGVTLELKPISFTLFGLLEQAVVYRLPINIFLCFLGCMIGTLVGVLPGVGPIATIAMLLPITFGLDPVGALIMLAGIYYGAQYGGSTTAILVNIPGEATSVVTVLDGHQMARNGRAGVALGISAIGSFFAGTVATLIIASLAIPLTRVALLFGPAEYFSLMVMGLIFAVVLARGSVVKAIAMVLCGLMLSTVGQDLETGADRMTFRWAELSDGLDFAAIAMGMFGFAEILRNLENPETRDVLKNKIGKLLPSWQDLKDAAKPILRGTFIGSALGILPGNGAVLGPFASYTVEKKIAKDPSRFGRGAIEGVAGPESANNAGAQTSFIPLLTLGIPPNAVMALMVGAMTIHGIVPGPQVMEKRPDLFWGMIASMWIGNLMLLIINMPLIGLWVKLLKVPYNMLFPAILMFCSIGIYSINNNPFDVVMTAFFGMVGYALMKMGFEVAPLLLGFVLGKLMEEYLRRSILMSRGDWSVFVDFVNRPISATLIVIAVIMIVVAFLPSINKSRDEVFTE</sequence>
<dbReference type="AlphaFoldDB" id="A0A4D7B434"/>
<feature type="transmembrane region" description="Helical" evidence="1">
    <location>
        <begin position="6"/>
        <end position="28"/>
    </location>
</feature>
<feature type="domain" description="DUF112" evidence="2">
    <location>
        <begin position="40"/>
        <end position="458"/>
    </location>
</feature>
<feature type="transmembrane region" description="Helical" evidence="1">
    <location>
        <begin position="159"/>
        <end position="182"/>
    </location>
</feature>
<keyword evidence="4" id="KW-1185">Reference proteome</keyword>
<dbReference type="RefSeq" id="WP_136961229.1">
    <property type="nucleotide sequence ID" value="NZ_CP039690.1"/>
</dbReference>
<evidence type="ECO:0000259" key="2">
    <source>
        <dbReference type="Pfam" id="PF01970"/>
    </source>
</evidence>
<feature type="transmembrane region" description="Helical" evidence="1">
    <location>
        <begin position="40"/>
        <end position="59"/>
    </location>
</feature>
<dbReference type="OrthoDB" id="9791872at2"/>